<reference evidence="3" key="1">
    <citation type="submission" date="2015-10" db="EMBL/GenBank/DDBJ databases">
        <authorList>
            <person name="Gilbert D.G."/>
        </authorList>
    </citation>
    <scope>NUCLEOTIDE SEQUENCE</scope>
    <source>
        <strain evidence="3">Phyl III-seqv23</strain>
    </source>
</reference>
<organism evidence="3">
    <name type="scientific">Ralstonia solanacearum</name>
    <name type="common">Pseudomonas solanacearum</name>
    <dbReference type="NCBI Taxonomy" id="305"/>
    <lineage>
        <taxon>Bacteria</taxon>
        <taxon>Pseudomonadati</taxon>
        <taxon>Pseudomonadota</taxon>
        <taxon>Betaproteobacteria</taxon>
        <taxon>Burkholderiales</taxon>
        <taxon>Burkholderiaceae</taxon>
        <taxon>Ralstonia</taxon>
        <taxon>Ralstonia solanacearum species complex</taxon>
    </lineage>
</organism>
<feature type="chain" id="PRO_5006628154" evidence="2">
    <location>
        <begin position="25"/>
        <end position="103"/>
    </location>
</feature>
<accession>A0A0S4TUV1</accession>
<dbReference type="AlphaFoldDB" id="A0A0S4TUV1"/>
<gene>
    <name evidence="3" type="ORF">RUN39_v1_600005</name>
</gene>
<sequence>MSTSGLSCCAAVVGWVLTLLPAFDATPSVLVVDASLPPPQPASSATDSAAAASDAVTVRDSPAQSPVDILDVFMTMKALLQGDERHRLKQWVLGEAPYPIRVL</sequence>
<evidence type="ECO:0000256" key="2">
    <source>
        <dbReference type="SAM" id="SignalP"/>
    </source>
</evidence>
<keyword evidence="2" id="KW-0732">Signal</keyword>
<feature type="signal peptide" evidence="2">
    <location>
        <begin position="1"/>
        <end position="24"/>
    </location>
</feature>
<feature type="region of interest" description="Disordered" evidence="1">
    <location>
        <begin position="36"/>
        <end position="61"/>
    </location>
</feature>
<protein>
    <submittedName>
        <fullName evidence="3">Uncharacterized protein</fullName>
    </submittedName>
</protein>
<feature type="compositionally biased region" description="Low complexity" evidence="1">
    <location>
        <begin position="42"/>
        <end position="58"/>
    </location>
</feature>
<evidence type="ECO:0000313" key="3">
    <source>
        <dbReference type="EMBL" id="CUV13621.1"/>
    </source>
</evidence>
<proteinExistence type="predicted"/>
<name>A0A0S4TUV1_RALSL</name>
<evidence type="ECO:0000256" key="1">
    <source>
        <dbReference type="SAM" id="MobiDB-lite"/>
    </source>
</evidence>
<dbReference type="EMBL" id="LN899819">
    <property type="protein sequence ID" value="CUV13621.1"/>
    <property type="molecule type" value="Genomic_DNA"/>
</dbReference>